<dbReference type="KEGG" id="pox:MB84_27880"/>
<dbReference type="Proteomes" id="UP000035050">
    <property type="component" value="Plasmid pPO70-1"/>
</dbReference>
<organism evidence="1 2">
    <name type="scientific">Pandoraea oxalativorans</name>
    <dbReference type="NCBI Taxonomy" id="573737"/>
    <lineage>
        <taxon>Bacteria</taxon>
        <taxon>Pseudomonadati</taxon>
        <taxon>Pseudomonadota</taxon>
        <taxon>Betaproteobacteria</taxon>
        <taxon>Burkholderiales</taxon>
        <taxon>Burkholderiaceae</taxon>
        <taxon>Pandoraea</taxon>
    </lineage>
</organism>
<reference evidence="1" key="1">
    <citation type="submission" date="2016-06" db="EMBL/GenBank/DDBJ databases">
        <title>Pandoraea oxalativorans DSM 23570 Genome Sequencing.</title>
        <authorList>
            <person name="Ee R."/>
            <person name="Lim Y.-L."/>
            <person name="Yong D."/>
            <person name="Yin W.-F."/>
            <person name="Chan K.-G."/>
        </authorList>
    </citation>
    <scope>NUCLEOTIDE SEQUENCE</scope>
    <source>
        <strain evidence="1">DSM 23570</strain>
        <plasmid evidence="1">pPO70-1</plasmid>
    </source>
</reference>
<gene>
    <name evidence="1" type="ORF">MB84_27880</name>
</gene>
<keyword evidence="2" id="KW-1185">Reference proteome</keyword>
<evidence type="ECO:0000313" key="2">
    <source>
        <dbReference type="Proteomes" id="UP000035050"/>
    </source>
</evidence>
<dbReference type="EMBL" id="CP011518">
    <property type="protein sequence ID" value="AKK24660.1"/>
    <property type="molecule type" value="Genomic_DNA"/>
</dbReference>
<proteinExistence type="predicted"/>
<evidence type="ECO:0000313" key="1">
    <source>
        <dbReference type="EMBL" id="AKK24660.1"/>
    </source>
</evidence>
<dbReference type="AlphaFoldDB" id="A0A0G3IHL1"/>
<name>A0A0G3IHL1_9BURK</name>
<geneLocation type="plasmid" evidence="1 2">
    <name>pPO70-1</name>
</geneLocation>
<protein>
    <submittedName>
        <fullName evidence="1">Uncharacterized protein</fullName>
    </submittedName>
</protein>
<sequence>MFWPKWEWCAGLTAVSIGFTHACPSNCLGGNPFSIDRRAPVDLCAIRPDALDAANAVDVTDERAVCAAYHAIIHRGIGDRVTDTVFRGGEKNDDLSVLAILALCRRGQALKRSAPERRELTDLPVVDAVADSHHGRTRSLRWHREPPQPARFGFGTALLGRVLF</sequence>
<keyword evidence="1" id="KW-0614">Plasmid</keyword>
<accession>A0A0G3IHL1</accession>